<gene>
    <name evidence="3" type="ORF">ABAZ39_26375</name>
</gene>
<dbReference type="SUPFAM" id="SSF53756">
    <property type="entry name" value="UDP-Glycosyltransferase/glycogen phosphorylase"/>
    <property type="match status" value="1"/>
</dbReference>
<feature type="domain" description="Spore protein YkvP/CgeB glycosyl transferase-like" evidence="2">
    <location>
        <begin position="204"/>
        <end position="355"/>
    </location>
</feature>
<evidence type="ECO:0000259" key="1">
    <source>
        <dbReference type="Pfam" id="PF13439"/>
    </source>
</evidence>
<dbReference type="InterPro" id="IPR028098">
    <property type="entry name" value="Glyco_trans_4-like_N"/>
</dbReference>
<geneLocation type="plasmid" evidence="3 4">
    <name>AbAZ39_p2</name>
</geneLocation>
<dbReference type="GO" id="GO:0016757">
    <property type="term" value="F:glycosyltransferase activity"/>
    <property type="evidence" value="ECO:0007669"/>
    <property type="project" value="UniProtKB-ARBA"/>
</dbReference>
<keyword evidence="3" id="KW-0614">Plasmid</keyword>
<feature type="domain" description="Glycosyltransferase subfamily 4-like N-terminal" evidence="1">
    <location>
        <begin position="22"/>
        <end position="172"/>
    </location>
</feature>
<dbReference type="InterPro" id="IPR055259">
    <property type="entry name" value="YkvP/CgeB_Glyco_trans-like"/>
</dbReference>
<evidence type="ECO:0008006" key="5">
    <source>
        <dbReference type="Google" id="ProtNLM"/>
    </source>
</evidence>
<dbReference type="AlphaFoldDB" id="A0A060DNH0"/>
<dbReference type="Gene3D" id="3.40.50.2000">
    <property type="entry name" value="Glycogen Phosphorylase B"/>
    <property type="match status" value="2"/>
</dbReference>
<accession>A0A060DNH0</accession>
<dbReference type="Pfam" id="PF13439">
    <property type="entry name" value="Glyco_transf_4"/>
    <property type="match status" value="1"/>
</dbReference>
<dbReference type="EMBL" id="CP007795">
    <property type="protein sequence ID" value="AIB15421.1"/>
    <property type="molecule type" value="Genomic_DNA"/>
</dbReference>
<evidence type="ECO:0000313" key="3">
    <source>
        <dbReference type="EMBL" id="AIB15421.1"/>
    </source>
</evidence>
<name>A0A060DNH0_9PROT</name>
<reference evidence="3 4" key="1">
    <citation type="journal article" date="2014" name="Genome Announc.">
        <title>Complete Genome Sequence of the Model Rhizosphere Strain Azospirillum brasilense Az39, Successfully Applied in Agriculture.</title>
        <authorList>
            <person name="Rivera D."/>
            <person name="Revale S."/>
            <person name="Molina R."/>
            <person name="Gualpa J."/>
            <person name="Puente M."/>
            <person name="Maroniche G."/>
            <person name="Paris G."/>
            <person name="Baker D."/>
            <person name="Clavijo B."/>
            <person name="McLay K."/>
            <person name="Spaepen S."/>
            <person name="Perticari A."/>
            <person name="Vazquez M."/>
            <person name="Wisniewski-Dye F."/>
            <person name="Watkins C."/>
            <person name="Martinez-Abarca F."/>
            <person name="Vanderleyden J."/>
            <person name="Cassan F."/>
        </authorList>
    </citation>
    <scope>NUCLEOTIDE SEQUENCE [LARGE SCALE GENOMIC DNA]</scope>
    <source>
        <strain evidence="3 4">Az39</strain>
        <plasmid evidence="3">AbAZ39_p2</plasmid>
    </source>
</reference>
<dbReference type="KEGG" id="abq:ABAZ39_26375"/>
<evidence type="ECO:0000313" key="4">
    <source>
        <dbReference type="Proteomes" id="UP000027186"/>
    </source>
</evidence>
<organism evidence="3 4">
    <name type="scientific">Azospirillum argentinense</name>
    <dbReference type="NCBI Taxonomy" id="2970906"/>
    <lineage>
        <taxon>Bacteria</taxon>
        <taxon>Pseudomonadati</taxon>
        <taxon>Pseudomonadota</taxon>
        <taxon>Alphaproteobacteria</taxon>
        <taxon>Rhodospirillales</taxon>
        <taxon>Azospirillaceae</taxon>
        <taxon>Azospirillum</taxon>
    </lineage>
</organism>
<dbReference type="Pfam" id="PF13524">
    <property type="entry name" value="Glyco_trans_1_2"/>
    <property type="match status" value="1"/>
</dbReference>
<evidence type="ECO:0000259" key="2">
    <source>
        <dbReference type="Pfam" id="PF13524"/>
    </source>
</evidence>
<protein>
    <recommendedName>
        <fullName evidence="5">Glycosyltransferase</fullName>
    </recommendedName>
</protein>
<sequence length="374" mass="41038">MKIVYFTHSLASCWNHGNAHFLRGILRELIILGHEVRVFEPEGAWSLRNLLADHGEAGLAPYRTAYPELTSLTFTADADAAALCDGADLVIVHEWNDPALVAAVGRARVQGGRFFLLFHDTHHRAVSDPEAISAFDLSGYDGVLAFGETLAAVYRRWGWEDRVFVWHEAADVRLFHPLPGEERRSGAVWIGNWGDDERTKELGSFLFAPARAAGLPLDVYGVRYPAEALATLKLHGIAYKGWLPNVRAPAIFGRHRVTVHVPRRFYVESLPGIPTIRVFEALACGIPLLSAPWSDCEGLFRPGTDFLVARDGAHMTGHLRAVDGDADLRAALVRNGLETIRARHTCAHRAGELLAIAAALAGTPTPSSMLEPVR</sequence>
<dbReference type="RefSeq" id="WP_040136894.1">
    <property type="nucleotide sequence ID" value="NZ_CP007795.1"/>
</dbReference>
<proteinExistence type="predicted"/>
<dbReference type="Proteomes" id="UP000027186">
    <property type="component" value="Plasmid AbAZ39_p2"/>
</dbReference>